<dbReference type="SMART" id="SM01323">
    <property type="entry name" value="YajC"/>
    <property type="match status" value="1"/>
</dbReference>
<evidence type="ECO:0000256" key="1">
    <source>
        <dbReference type="ARBA" id="ARBA00002061"/>
    </source>
</evidence>
<evidence type="ECO:0000256" key="2">
    <source>
        <dbReference type="ARBA" id="ARBA00004162"/>
    </source>
</evidence>
<dbReference type="Pfam" id="PF02699">
    <property type="entry name" value="YajC"/>
    <property type="match status" value="1"/>
</dbReference>
<feature type="transmembrane region" description="Helical" evidence="13">
    <location>
        <begin position="12"/>
        <end position="36"/>
    </location>
</feature>
<dbReference type="NCBIfam" id="TIGR00739">
    <property type="entry name" value="yajC"/>
    <property type="match status" value="1"/>
</dbReference>
<keyword evidence="7" id="KW-1003">Cell membrane</keyword>
<comment type="function">
    <text evidence="1">The SecYEG-SecDF-YajC-YidC holo-translocon (HTL) protein secretase/insertase is a supercomplex required for protein secretion, insertion of proteins into membranes, and assembly of membrane protein complexes. While the SecYEG complex is essential for assembly of a number of proteins and complexes, the SecDF-YajC-YidC subcomplex facilitates these functions.</text>
</comment>
<comment type="similarity">
    <text evidence="3">Belongs to the YajC family.</text>
</comment>
<keyword evidence="9" id="KW-0653">Protein transport</keyword>
<protein>
    <recommendedName>
        <fullName evidence="5">Sec translocon accessory complex subunit YajC</fullName>
    </recommendedName>
</protein>
<dbReference type="GO" id="GO:0015031">
    <property type="term" value="P:protein transport"/>
    <property type="evidence" value="ECO:0007669"/>
    <property type="project" value="UniProtKB-KW"/>
</dbReference>
<dbReference type="EMBL" id="CP047289">
    <property type="protein sequence ID" value="QUS35629.1"/>
    <property type="molecule type" value="Genomic_DNA"/>
</dbReference>
<evidence type="ECO:0000256" key="7">
    <source>
        <dbReference type="ARBA" id="ARBA00022475"/>
    </source>
</evidence>
<evidence type="ECO:0000256" key="6">
    <source>
        <dbReference type="ARBA" id="ARBA00022448"/>
    </source>
</evidence>
<sequence length="107" mass="11458">MFATPAFAQSAAGGAAGALTSFVPLILIFAIMYFLLIRPQQKKVKEHRNMVQQLRRGDQVVTQGGVIGKVTHVAEGNEVTVEIAEGVKVKVLRSTIAQVVSKTEPVA</sequence>
<evidence type="ECO:0000256" key="13">
    <source>
        <dbReference type="SAM" id="Phobius"/>
    </source>
</evidence>
<evidence type="ECO:0000256" key="5">
    <source>
        <dbReference type="ARBA" id="ARBA00014962"/>
    </source>
</evidence>
<keyword evidence="6" id="KW-0813">Transport</keyword>
<evidence type="ECO:0000313" key="15">
    <source>
        <dbReference type="Proteomes" id="UP000679284"/>
    </source>
</evidence>
<accession>A0A8J8MSH9</accession>
<dbReference type="PRINTS" id="PR01853">
    <property type="entry name" value="YAJCTRNLCASE"/>
</dbReference>
<gene>
    <name evidence="14" type="primary">yajC</name>
    <name evidence="14" type="ORF">GR316_04705</name>
</gene>
<keyword evidence="12 13" id="KW-0472">Membrane</keyword>
<keyword evidence="15" id="KW-1185">Reference proteome</keyword>
<dbReference type="AlphaFoldDB" id="A0A8J8MSH9"/>
<evidence type="ECO:0000256" key="9">
    <source>
        <dbReference type="ARBA" id="ARBA00022927"/>
    </source>
</evidence>
<reference evidence="14" key="1">
    <citation type="submission" date="2020-01" db="EMBL/GenBank/DDBJ databases">
        <authorList>
            <person name="Yang Y."/>
            <person name="Kwon Y.M."/>
        </authorList>
    </citation>
    <scope>NUCLEOTIDE SEQUENCE</scope>
    <source>
        <strain evidence="14">PG104</strain>
    </source>
</reference>
<evidence type="ECO:0000256" key="3">
    <source>
        <dbReference type="ARBA" id="ARBA00006742"/>
    </source>
</evidence>
<comment type="subunit">
    <text evidence="4">Part of the SecDF-YidC-YajC translocase complex. The SecDF-YidC-YajC translocase forms a supercomplex with SecYEG, called the holo-translocon (HTL).</text>
</comment>
<evidence type="ECO:0000256" key="4">
    <source>
        <dbReference type="ARBA" id="ARBA00011718"/>
    </source>
</evidence>
<dbReference type="PANTHER" id="PTHR33909">
    <property type="entry name" value="SEC TRANSLOCON ACCESSORY COMPLEX SUBUNIT YAJC"/>
    <property type="match status" value="1"/>
</dbReference>
<organism evidence="14 15">
    <name type="scientific">Falsirhodobacter algicola</name>
    <dbReference type="NCBI Taxonomy" id="2692330"/>
    <lineage>
        <taxon>Bacteria</taxon>
        <taxon>Pseudomonadati</taxon>
        <taxon>Pseudomonadota</taxon>
        <taxon>Alphaproteobacteria</taxon>
        <taxon>Rhodobacterales</taxon>
        <taxon>Paracoccaceae</taxon>
        <taxon>Falsirhodobacter</taxon>
    </lineage>
</organism>
<keyword evidence="10 13" id="KW-1133">Transmembrane helix</keyword>
<comment type="subcellular location">
    <subcellularLocation>
        <location evidence="2">Cell membrane</location>
        <topology evidence="2">Single-pass membrane protein</topology>
    </subcellularLocation>
</comment>
<dbReference type="RefSeq" id="WP_211784876.1">
    <property type="nucleotide sequence ID" value="NZ_CP047289.1"/>
</dbReference>
<evidence type="ECO:0000313" key="14">
    <source>
        <dbReference type="EMBL" id="QUS35629.1"/>
    </source>
</evidence>
<keyword evidence="8 13" id="KW-0812">Transmembrane</keyword>
<keyword evidence="11" id="KW-0811">Translocation</keyword>
<name>A0A8J8MSH9_9RHOB</name>
<dbReference type="GO" id="GO:0005886">
    <property type="term" value="C:plasma membrane"/>
    <property type="evidence" value="ECO:0007669"/>
    <property type="project" value="UniProtKB-SubCell"/>
</dbReference>
<dbReference type="InterPro" id="IPR003849">
    <property type="entry name" value="Preprotein_translocase_YajC"/>
</dbReference>
<evidence type="ECO:0000256" key="12">
    <source>
        <dbReference type="ARBA" id="ARBA00023136"/>
    </source>
</evidence>
<evidence type="ECO:0000256" key="8">
    <source>
        <dbReference type="ARBA" id="ARBA00022692"/>
    </source>
</evidence>
<dbReference type="KEGG" id="fap:GR316_04705"/>
<proteinExistence type="inferred from homology"/>
<dbReference type="Proteomes" id="UP000679284">
    <property type="component" value="Chromosome"/>
</dbReference>
<dbReference type="PANTHER" id="PTHR33909:SF1">
    <property type="entry name" value="SEC TRANSLOCON ACCESSORY COMPLEX SUBUNIT YAJC"/>
    <property type="match status" value="1"/>
</dbReference>
<evidence type="ECO:0000256" key="10">
    <source>
        <dbReference type="ARBA" id="ARBA00022989"/>
    </source>
</evidence>
<evidence type="ECO:0000256" key="11">
    <source>
        <dbReference type="ARBA" id="ARBA00023010"/>
    </source>
</evidence>